<keyword evidence="3" id="KW-0804">Transcription</keyword>
<sequence length="244" mass="27782">MTEYPLLKQLSLRGSITREESEFLTAAFSGTREIPHDREFIREGDVPQASTVLLSGFAARSRELSDGKRQFLTIHVEGDFVDLHSFLLKKMDHGVVALTRCTVASVPHERLKEITERFPNLTRQLWLSTLIDAAIHREWLVSFGRRSSRANVAHLLCELYMRLAAVGKADKFQFRLPITQGELADARGMSIVHLNRAIKGLRELDLITWLGETVEIKDWNGLASLADFDPNYLKLDMRRLAPLE</sequence>
<proteinExistence type="predicted"/>
<dbReference type="CDD" id="cd00038">
    <property type="entry name" value="CAP_ED"/>
    <property type="match status" value="1"/>
</dbReference>
<dbReference type="GO" id="GO:0003677">
    <property type="term" value="F:DNA binding"/>
    <property type="evidence" value="ECO:0007669"/>
    <property type="project" value="UniProtKB-KW"/>
</dbReference>
<dbReference type="STRING" id="266779.Meso_1485"/>
<dbReference type="InterPro" id="IPR014710">
    <property type="entry name" value="RmlC-like_jellyroll"/>
</dbReference>
<feature type="domain" description="HTH crp-type" evidence="4">
    <location>
        <begin position="146"/>
        <end position="220"/>
    </location>
</feature>
<reference evidence="5" key="1">
    <citation type="submission" date="2006-06" db="EMBL/GenBank/DDBJ databases">
        <title>Complete sequence of chromosome of Chelativorans sp. BNC1.</title>
        <authorList>
            <consortium name="US DOE Joint Genome Institute"/>
            <person name="Copeland A."/>
            <person name="Lucas S."/>
            <person name="Lapidus A."/>
            <person name="Barry K."/>
            <person name="Detter J.C."/>
            <person name="Glavina del Rio T."/>
            <person name="Hammon N."/>
            <person name="Israni S."/>
            <person name="Dalin E."/>
            <person name="Tice H."/>
            <person name="Pitluck S."/>
            <person name="Chertkov O."/>
            <person name="Brettin T."/>
            <person name="Bruce D."/>
            <person name="Han C."/>
            <person name="Tapia R."/>
            <person name="Gilna P."/>
            <person name="Schmutz J."/>
            <person name="Larimer F."/>
            <person name="Land M."/>
            <person name="Hauser L."/>
            <person name="Kyrpides N."/>
            <person name="Mikhailova N."/>
            <person name="Richardson P."/>
        </authorList>
    </citation>
    <scope>NUCLEOTIDE SEQUENCE</scope>
    <source>
        <strain evidence="5">BNC1</strain>
    </source>
</reference>
<keyword evidence="2" id="KW-0238">DNA-binding</keyword>
<dbReference type="InterPro" id="IPR036388">
    <property type="entry name" value="WH-like_DNA-bd_sf"/>
</dbReference>
<dbReference type="PROSITE" id="PS51063">
    <property type="entry name" value="HTH_CRP_2"/>
    <property type="match status" value="1"/>
</dbReference>
<dbReference type="InterPro" id="IPR000595">
    <property type="entry name" value="cNMP-bd_dom"/>
</dbReference>
<dbReference type="InterPro" id="IPR012318">
    <property type="entry name" value="HTH_CRP"/>
</dbReference>
<dbReference type="InterPro" id="IPR036390">
    <property type="entry name" value="WH_DNA-bd_sf"/>
</dbReference>
<dbReference type="OrthoDB" id="7584044at2"/>
<accession>Q11I94</accession>
<dbReference type="Pfam" id="PF00027">
    <property type="entry name" value="cNMP_binding"/>
    <property type="match status" value="1"/>
</dbReference>
<gene>
    <name evidence="5" type="ordered locus">Meso_1485</name>
</gene>
<dbReference type="SUPFAM" id="SSF46785">
    <property type="entry name" value="Winged helix' DNA-binding domain"/>
    <property type="match status" value="1"/>
</dbReference>
<evidence type="ECO:0000313" key="5">
    <source>
        <dbReference type="EMBL" id="ABG62881.1"/>
    </source>
</evidence>
<evidence type="ECO:0000256" key="1">
    <source>
        <dbReference type="ARBA" id="ARBA00023015"/>
    </source>
</evidence>
<evidence type="ECO:0000259" key="4">
    <source>
        <dbReference type="PROSITE" id="PS51063"/>
    </source>
</evidence>
<dbReference type="InterPro" id="IPR018490">
    <property type="entry name" value="cNMP-bd_dom_sf"/>
</dbReference>
<organism evidence="5">
    <name type="scientific">Chelativorans sp. (strain BNC1)</name>
    <dbReference type="NCBI Taxonomy" id="266779"/>
    <lineage>
        <taxon>Bacteria</taxon>
        <taxon>Pseudomonadati</taxon>
        <taxon>Pseudomonadota</taxon>
        <taxon>Alphaproteobacteria</taxon>
        <taxon>Hyphomicrobiales</taxon>
        <taxon>Phyllobacteriaceae</taxon>
        <taxon>Chelativorans</taxon>
    </lineage>
</organism>
<dbReference type="HOGENOM" id="CLU_075053_0_0_5"/>
<dbReference type="eggNOG" id="COG0664">
    <property type="taxonomic scope" value="Bacteria"/>
</dbReference>
<dbReference type="AlphaFoldDB" id="Q11I94"/>
<dbReference type="Pfam" id="PF13545">
    <property type="entry name" value="HTH_Crp_2"/>
    <property type="match status" value="1"/>
</dbReference>
<dbReference type="GO" id="GO:0006355">
    <property type="term" value="P:regulation of DNA-templated transcription"/>
    <property type="evidence" value="ECO:0007669"/>
    <property type="project" value="InterPro"/>
</dbReference>
<name>Q11I94_CHESB</name>
<dbReference type="SUPFAM" id="SSF51206">
    <property type="entry name" value="cAMP-binding domain-like"/>
    <property type="match status" value="1"/>
</dbReference>
<keyword evidence="1" id="KW-0805">Transcription regulation</keyword>
<dbReference type="KEGG" id="mes:Meso_1485"/>
<evidence type="ECO:0000256" key="2">
    <source>
        <dbReference type="ARBA" id="ARBA00023125"/>
    </source>
</evidence>
<dbReference type="Gene3D" id="2.60.120.10">
    <property type="entry name" value="Jelly Rolls"/>
    <property type="match status" value="1"/>
</dbReference>
<evidence type="ECO:0000256" key="3">
    <source>
        <dbReference type="ARBA" id="ARBA00023163"/>
    </source>
</evidence>
<protein>
    <submittedName>
        <fullName evidence="5">Cyclic nucleotide-binding protein</fullName>
    </submittedName>
</protein>
<dbReference type="EMBL" id="CP000390">
    <property type="protein sequence ID" value="ABG62881.1"/>
    <property type="molecule type" value="Genomic_DNA"/>
</dbReference>
<dbReference type="Gene3D" id="1.10.10.10">
    <property type="entry name" value="Winged helix-like DNA-binding domain superfamily/Winged helix DNA-binding domain"/>
    <property type="match status" value="1"/>
</dbReference>